<dbReference type="InterPro" id="IPR052940">
    <property type="entry name" value="Carb_Esterase_6"/>
</dbReference>
<feature type="domain" description="Sialate O-acetylesterase" evidence="3">
    <location>
        <begin position="27"/>
        <end position="242"/>
    </location>
</feature>
<dbReference type="Gene3D" id="2.40.50.140">
    <property type="entry name" value="Nucleic acid-binding proteins"/>
    <property type="match status" value="1"/>
</dbReference>
<protein>
    <submittedName>
        <fullName evidence="4">OLC1v1016864C1</fullName>
    </submittedName>
</protein>
<name>A0AAV1E847_OLDCO</name>
<dbReference type="InterPro" id="IPR005181">
    <property type="entry name" value="SASA"/>
</dbReference>
<evidence type="ECO:0000256" key="2">
    <source>
        <dbReference type="SAM" id="SignalP"/>
    </source>
</evidence>
<evidence type="ECO:0000313" key="5">
    <source>
        <dbReference type="Proteomes" id="UP001161247"/>
    </source>
</evidence>
<dbReference type="SUPFAM" id="SSF52266">
    <property type="entry name" value="SGNH hydrolase"/>
    <property type="match status" value="1"/>
</dbReference>
<sequence>MAVMIGSLLLLLAMISQLHAHPTNSPTNIFILAGQSNMAGRGGVHGDVWDGIVLPECRPNPSILRLSANLTWEEARDPLHKDIDVNKTAGVGPGMPFANGVLNKDPVSNHRFSTLRCWGTNITEWRRGKFLYNQLVNRASAAVKSGGIIRAMLWFQGESDTKIQEDALSYGRNLETFFTNVRADLRLPSLPIIQVAVTSAEGTLIDTIRQAQLGFKLPNVRCIDAKGLQLKSDDLHLTAESEGSKIWRMVKQSLLDMFTEQLLDNEGETMTVSNYDVPGNYGRYRHAKHQCKIIFYRNTSLKLVDEPDIPMILFDFVSFADINDRKNDHDYIIDIIGTVKAVGDIIENPNTGKKMIIFKLENLK</sequence>
<dbReference type="GO" id="GO:0016787">
    <property type="term" value="F:hydrolase activity"/>
    <property type="evidence" value="ECO:0007669"/>
    <property type="project" value="UniProtKB-KW"/>
</dbReference>
<dbReference type="Pfam" id="PF03629">
    <property type="entry name" value="SASA"/>
    <property type="match status" value="1"/>
</dbReference>
<feature type="signal peptide" evidence="2">
    <location>
        <begin position="1"/>
        <end position="20"/>
    </location>
</feature>
<dbReference type="PANTHER" id="PTHR31988">
    <property type="entry name" value="ESTERASE, PUTATIVE (DUF303)-RELATED"/>
    <property type="match status" value="1"/>
</dbReference>
<evidence type="ECO:0000313" key="4">
    <source>
        <dbReference type="EMBL" id="CAI9115857.1"/>
    </source>
</evidence>
<keyword evidence="2" id="KW-0732">Signal</keyword>
<feature type="chain" id="PRO_5043505528" evidence="2">
    <location>
        <begin position="21"/>
        <end position="364"/>
    </location>
</feature>
<accession>A0AAV1E847</accession>
<evidence type="ECO:0000256" key="1">
    <source>
        <dbReference type="ARBA" id="ARBA00022801"/>
    </source>
</evidence>
<organism evidence="4 5">
    <name type="scientific">Oldenlandia corymbosa var. corymbosa</name>
    <dbReference type="NCBI Taxonomy" id="529605"/>
    <lineage>
        <taxon>Eukaryota</taxon>
        <taxon>Viridiplantae</taxon>
        <taxon>Streptophyta</taxon>
        <taxon>Embryophyta</taxon>
        <taxon>Tracheophyta</taxon>
        <taxon>Spermatophyta</taxon>
        <taxon>Magnoliopsida</taxon>
        <taxon>eudicotyledons</taxon>
        <taxon>Gunneridae</taxon>
        <taxon>Pentapetalae</taxon>
        <taxon>asterids</taxon>
        <taxon>lamiids</taxon>
        <taxon>Gentianales</taxon>
        <taxon>Rubiaceae</taxon>
        <taxon>Rubioideae</taxon>
        <taxon>Spermacoceae</taxon>
        <taxon>Hedyotis-Oldenlandia complex</taxon>
        <taxon>Oldenlandia</taxon>
    </lineage>
</organism>
<reference evidence="4" key="1">
    <citation type="submission" date="2023-03" db="EMBL/GenBank/DDBJ databases">
        <authorList>
            <person name="Julca I."/>
        </authorList>
    </citation>
    <scope>NUCLEOTIDE SEQUENCE</scope>
</reference>
<dbReference type="AlphaFoldDB" id="A0AAV1E847"/>
<dbReference type="InterPro" id="IPR036514">
    <property type="entry name" value="SGNH_hydro_sf"/>
</dbReference>
<dbReference type="InterPro" id="IPR012340">
    <property type="entry name" value="NA-bd_OB-fold"/>
</dbReference>
<keyword evidence="5" id="KW-1185">Reference proteome</keyword>
<dbReference type="Gene3D" id="3.40.50.1110">
    <property type="entry name" value="SGNH hydrolase"/>
    <property type="match status" value="1"/>
</dbReference>
<dbReference type="EMBL" id="OX459125">
    <property type="protein sequence ID" value="CAI9115857.1"/>
    <property type="molecule type" value="Genomic_DNA"/>
</dbReference>
<keyword evidence="1" id="KW-0378">Hydrolase</keyword>
<dbReference type="PANTHER" id="PTHR31988:SF15">
    <property type="entry name" value="ESTERASE, PUTATIVE (DUF303)-RELATED"/>
    <property type="match status" value="1"/>
</dbReference>
<evidence type="ECO:0000259" key="3">
    <source>
        <dbReference type="Pfam" id="PF03629"/>
    </source>
</evidence>
<dbReference type="Proteomes" id="UP001161247">
    <property type="component" value="Chromosome 8"/>
</dbReference>
<gene>
    <name evidence="4" type="ORF">OLC1_LOCUS22295</name>
</gene>
<proteinExistence type="predicted"/>